<accession>A0A4U6T0L9</accession>
<sequence length="195" mass="18261">MGRLPGAGAERPPGVFGACLCCCPGAGRGAPSRSLPGVLPGGRRYLHGGGPRDGGWRSDGCVGHGRGSGPCSGFGFPSHSYGAGHRSPGSSGRGGDDGDGRWDGCPRSRGGIGGSGDRGGSICLCSRGGGGSGNGDGDLRPGGPSGGDTGGGSGGARSRNSGRNGGAPLGGCGGGRGDRGGTCPVARVGGSGTVG</sequence>
<evidence type="ECO:0000313" key="3">
    <source>
        <dbReference type="Proteomes" id="UP000298652"/>
    </source>
</evidence>
<feature type="compositionally biased region" description="Gly residues" evidence="1">
    <location>
        <begin position="143"/>
        <end position="155"/>
    </location>
</feature>
<gene>
    <name evidence="2" type="ORF">SEVIR_9G298000v2</name>
</gene>
<dbReference type="Gramene" id="TKV94481">
    <property type="protein sequence ID" value="TKV94481"/>
    <property type="gene ID" value="SEVIR_9G298000v2"/>
</dbReference>
<proteinExistence type="predicted"/>
<protein>
    <submittedName>
        <fullName evidence="2">Uncharacterized protein</fullName>
    </submittedName>
</protein>
<feature type="region of interest" description="Disordered" evidence="1">
    <location>
        <begin position="82"/>
        <end position="113"/>
    </location>
</feature>
<dbReference type="EMBL" id="CM016560">
    <property type="protein sequence ID" value="TKV94481.1"/>
    <property type="molecule type" value="Genomic_DNA"/>
</dbReference>
<name>A0A4U6T0L9_SETVI</name>
<feature type="compositionally biased region" description="Gly residues" evidence="1">
    <location>
        <begin position="163"/>
        <end position="175"/>
    </location>
</feature>
<evidence type="ECO:0000256" key="1">
    <source>
        <dbReference type="SAM" id="MobiDB-lite"/>
    </source>
</evidence>
<organism evidence="2 3">
    <name type="scientific">Setaria viridis</name>
    <name type="common">Green bristlegrass</name>
    <name type="synonym">Setaria italica subsp. viridis</name>
    <dbReference type="NCBI Taxonomy" id="4556"/>
    <lineage>
        <taxon>Eukaryota</taxon>
        <taxon>Viridiplantae</taxon>
        <taxon>Streptophyta</taxon>
        <taxon>Embryophyta</taxon>
        <taxon>Tracheophyta</taxon>
        <taxon>Spermatophyta</taxon>
        <taxon>Magnoliopsida</taxon>
        <taxon>Liliopsida</taxon>
        <taxon>Poales</taxon>
        <taxon>Poaceae</taxon>
        <taxon>PACMAD clade</taxon>
        <taxon>Panicoideae</taxon>
        <taxon>Panicodae</taxon>
        <taxon>Paniceae</taxon>
        <taxon>Cenchrinae</taxon>
        <taxon>Setaria</taxon>
    </lineage>
</organism>
<feature type="region of interest" description="Disordered" evidence="1">
    <location>
        <begin position="134"/>
        <end position="195"/>
    </location>
</feature>
<reference evidence="2" key="1">
    <citation type="submission" date="2019-03" db="EMBL/GenBank/DDBJ databases">
        <title>WGS assembly of Setaria viridis.</title>
        <authorList>
            <person name="Huang P."/>
            <person name="Jenkins J."/>
            <person name="Grimwood J."/>
            <person name="Barry K."/>
            <person name="Healey A."/>
            <person name="Mamidi S."/>
            <person name="Sreedasyam A."/>
            <person name="Shu S."/>
            <person name="Feldman M."/>
            <person name="Wu J."/>
            <person name="Yu Y."/>
            <person name="Chen C."/>
            <person name="Johnson J."/>
            <person name="Rokhsar D."/>
            <person name="Baxter I."/>
            <person name="Schmutz J."/>
            <person name="Brutnell T."/>
            <person name="Kellogg E."/>
        </authorList>
    </citation>
    <scope>NUCLEOTIDE SEQUENCE [LARGE SCALE GENOMIC DNA]</scope>
</reference>
<dbReference type="Proteomes" id="UP000298652">
    <property type="component" value="Chromosome 9"/>
</dbReference>
<dbReference type="AlphaFoldDB" id="A0A4U6T0L9"/>
<keyword evidence="3" id="KW-1185">Reference proteome</keyword>
<feature type="compositionally biased region" description="Basic and acidic residues" evidence="1">
    <location>
        <begin position="94"/>
        <end position="106"/>
    </location>
</feature>
<evidence type="ECO:0000313" key="2">
    <source>
        <dbReference type="EMBL" id="TKV94481.1"/>
    </source>
</evidence>